<evidence type="ECO:0000313" key="2">
    <source>
        <dbReference type="Proteomes" id="UP000181870"/>
    </source>
</evidence>
<evidence type="ECO:0008006" key="3">
    <source>
        <dbReference type="Google" id="ProtNLM"/>
    </source>
</evidence>
<name>A0A1G8JHE8_BACOV</name>
<proteinExistence type="predicted"/>
<accession>A0A1G8JHE8</accession>
<dbReference type="PROSITE" id="PS51257">
    <property type="entry name" value="PROKAR_LIPOPROTEIN"/>
    <property type="match status" value="1"/>
</dbReference>
<gene>
    <name evidence="1" type="ORF">SAMN05192582_10379</name>
</gene>
<sequence>MDMKTHHLLFILIALPLFCSCRSNRSMLREIQALKSSLYYELTSPIYQEKADQTVYLDFIDYSNMDYYTSVKRKKSAYIPLLLYNYEGELFHLRLGESSLTQLYREFLTEALLTECNSSTCCHLIDNQKGKMIPDSAYRLEVKIRKNETCGRIKLNQSSIPWFEGEMLEVVNNKIRPAASSLAISIRLTQKEDCLLDKTYSTEYQQTTKAQRFEDSPSANAACLNDMTECLSMATKEIVEEISRDIHLILSLQPKSRH</sequence>
<organism evidence="1 2">
    <name type="scientific">Bacteroides ovatus</name>
    <dbReference type="NCBI Taxonomy" id="28116"/>
    <lineage>
        <taxon>Bacteria</taxon>
        <taxon>Pseudomonadati</taxon>
        <taxon>Bacteroidota</taxon>
        <taxon>Bacteroidia</taxon>
        <taxon>Bacteroidales</taxon>
        <taxon>Bacteroidaceae</taxon>
        <taxon>Bacteroides</taxon>
    </lineage>
</organism>
<protein>
    <recommendedName>
        <fullName evidence="3">Lipoprotein</fullName>
    </recommendedName>
</protein>
<evidence type="ECO:0000313" key="1">
    <source>
        <dbReference type="EMBL" id="SDI30437.1"/>
    </source>
</evidence>
<reference evidence="1 2" key="1">
    <citation type="submission" date="2016-10" db="EMBL/GenBank/DDBJ databases">
        <authorList>
            <person name="de Groot N.N."/>
        </authorList>
    </citation>
    <scope>NUCLEOTIDE SEQUENCE [LARGE SCALE GENOMIC DNA]</scope>
    <source>
        <strain evidence="1 2">NLAE-zl-C57</strain>
    </source>
</reference>
<dbReference type="AlphaFoldDB" id="A0A1G8JHE8"/>
<dbReference type="EMBL" id="FNDO01000037">
    <property type="protein sequence ID" value="SDI30437.1"/>
    <property type="molecule type" value="Genomic_DNA"/>
</dbReference>
<dbReference type="Proteomes" id="UP000181870">
    <property type="component" value="Unassembled WGS sequence"/>
</dbReference>